<evidence type="ECO:0000256" key="3">
    <source>
        <dbReference type="ARBA" id="ARBA00022840"/>
    </source>
</evidence>
<keyword evidence="1" id="KW-0813">Transport</keyword>
<name>A0A9D1VYK9_9FIRM</name>
<dbReference type="Gene3D" id="3.40.50.300">
    <property type="entry name" value="P-loop containing nucleotide triphosphate hydrolases"/>
    <property type="match status" value="1"/>
</dbReference>
<dbReference type="PANTHER" id="PTHR42939">
    <property type="entry name" value="ABC TRANSPORTER ATP-BINDING PROTEIN ALBC-RELATED"/>
    <property type="match status" value="1"/>
</dbReference>
<keyword evidence="3 5" id="KW-0067">ATP-binding</keyword>
<dbReference type="SMART" id="SM00382">
    <property type="entry name" value="AAA"/>
    <property type="match status" value="1"/>
</dbReference>
<evidence type="ECO:0000313" key="5">
    <source>
        <dbReference type="EMBL" id="HIX49144.1"/>
    </source>
</evidence>
<organism evidence="5 6">
    <name type="scientific">Candidatus Mediterraneibacter caccavium</name>
    <dbReference type="NCBI Taxonomy" id="2838661"/>
    <lineage>
        <taxon>Bacteria</taxon>
        <taxon>Bacillati</taxon>
        <taxon>Bacillota</taxon>
        <taxon>Clostridia</taxon>
        <taxon>Lachnospirales</taxon>
        <taxon>Lachnospiraceae</taxon>
        <taxon>Mediterraneibacter</taxon>
    </lineage>
</organism>
<evidence type="ECO:0000256" key="2">
    <source>
        <dbReference type="ARBA" id="ARBA00022741"/>
    </source>
</evidence>
<keyword evidence="2" id="KW-0547">Nucleotide-binding</keyword>
<feature type="domain" description="ABC transporter" evidence="4">
    <location>
        <begin position="5"/>
        <end position="230"/>
    </location>
</feature>
<dbReference type="InterPro" id="IPR051782">
    <property type="entry name" value="ABC_Transporter_VariousFunc"/>
</dbReference>
<accession>A0A9D1VYK9</accession>
<reference evidence="5" key="2">
    <citation type="submission" date="2021-04" db="EMBL/GenBank/DDBJ databases">
        <authorList>
            <person name="Gilroy R."/>
        </authorList>
    </citation>
    <scope>NUCLEOTIDE SEQUENCE</scope>
    <source>
        <strain evidence="5">ChiSjej5B23-15282</strain>
    </source>
</reference>
<dbReference type="SUPFAM" id="SSF52540">
    <property type="entry name" value="P-loop containing nucleoside triphosphate hydrolases"/>
    <property type="match status" value="1"/>
</dbReference>
<dbReference type="AlphaFoldDB" id="A0A9D1VYK9"/>
<dbReference type="InterPro" id="IPR027417">
    <property type="entry name" value="P-loop_NTPase"/>
</dbReference>
<dbReference type="EMBL" id="DXFA01000154">
    <property type="protein sequence ID" value="HIX49144.1"/>
    <property type="molecule type" value="Genomic_DNA"/>
</dbReference>
<dbReference type="GO" id="GO:0016887">
    <property type="term" value="F:ATP hydrolysis activity"/>
    <property type="evidence" value="ECO:0007669"/>
    <property type="project" value="InterPro"/>
</dbReference>
<evidence type="ECO:0000256" key="1">
    <source>
        <dbReference type="ARBA" id="ARBA00022448"/>
    </source>
</evidence>
<evidence type="ECO:0000259" key="4">
    <source>
        <dbReference type="PROSITE" id="PS50893"/>
    </source>
</evidence>
<reference evidence="5" key="1">
    <citation type="journal article" date="2021" name="PeerJ">
        <title>Extensive microbial diversity within the chicken gut microbiome revealed by metagenomics and culture.</title>
        <authorList>
            <person name="Gilroy R."/>
            <person name="Ravi A."/>
            <person name="Getino M."/>
            <person name="Pursley I."/>
            <person name="Horton D.L."/>
            <person name="Alikhan N.F."/>
            <person name="Baker D."/>
            <person name="Gharbi K."/>
            <person name="Hall N."/>
            <person name="Watson M."/>
            <person name="Adriaenssens E.M."/>
            <person name="Foster-Nyarko E."/>
            <person name="Jarju S."/>
            <person name="Secka A."/>
            <person name="Antonio M."/>
            <person name="Oren A."/>
            <person name="Chaudhuri R.R."/>
            <person name="La Ragione R."/>
            <person name="Hildebrand F."/>
            <person name="Pallen M.J."/>
        </authorList>
    </citation>
    <scope>NUCLEOTIDE SEQUENCE</scope>
    <source>
        <strain evidence="5">ChiSjej5B23-15282</strain>
    </source>
</reference>
<dbReference type="Pfam" id="PF00005">
    <property type="entry name" value="ABC_tran"/>
    <property type="match status" value="1"/>
</dbReference>
<dbReference type="InterPro" id="IPR003593">
    <property type="entry name" value="AAA+_ATPase"/>
</dbReference>
<protein>
    <submittedName>
        <fullName evidence="5">ABC transporter ATP-binding protein</fullName>
    </submittedName>
</protein>
<dbReference type="Proteomes" id="UP000824243">
    <property type="component" value="Unassembled WGS sequence"/>
</dbReference>
<dbReference type="CDD" id="cd03230">
    <property type="entry name" value="ABC_DR_subfamily_A"/>
    <property type="match status" value="1"/>
</dbReference>
<gene>
    <name evidence="5" type="ORF">H9981_09090</name>
</gene>
<dbReference type="PANTHER" id="PTHR42939:SF3">
    <property type="entry name" value="ABC TRANSPORTER ATP-BINDING COMPONENT"/>
    <property type="match status" value="1"/>
</dbReference>
<proteinExistence type="predicted"/>
<dbReference type="InterPro" id="IPR003439">
    <property type="entry name" value="ABC_transporter-like_ATP-bd"/>
</dbReference>
<comment type="caution">
    <text evidence="5">The sequence shown here is derived from an EMBL/GenBank/DDBJ whole genome shotgun (WGS) entry which is preliminary data.</text>
</comment>
<sequence>MDYAIQVKNLSKTYKDFKLDNISLDLPCGTVMGLIGENGAGKSTFINALLNITDSQYDQVTILGRDLRTQETLIKEDIAVIFSDSHYDLDFTPIFAGKMLSMIYKNWDQQKYLDYLERFGLPPKKRLKKFSTGMRVKLEFAAALSHDPKLLILDEATSGLDPVVRNEILDILREFTEEEDRAVLMSSHITSDLDKIADYIAYIHEGKLLFVRTYDDLQNNYGIINCGRQLFDALSPDDIAAYKKEAYSYRVLVTNKQKLKRVFSDIHIENASIEDIMLFYIKGEKIR</sequence>
<dbReference type="GO" id="GO:0005524">
    <property type="term" value="F:ATP binding"/>
    <property type="evidence" value="ECO:0007669"/>
    <property type="project" value="UniProtKB-KW"/>
</dbReference>
<evidence type="ECO:0000313" key="6">
    <source>
        <dbReference type="Proteomes" id="UP000824243"/>
    </source>
</evidence>
<dbReference type="PROSITE" id="PS50893">
    <property type="entry name" value="ABC_TRANSPORTER_2"/>
    <property type="match status" value="1"/>
</dbReference>